<proteinExistence type="predicted"/>
<dbReference type="STRING" id="426128.SAMN05660297_03455"/>
<name>A0A1I0H0Y4_9FIRM</name>
<evidence type="ECO:0000313" key="3">
    <source>
        <dbReference type="Proteomes" id="UP000199568"/>
    </source>
</evidence>
<dbReference type="InterPro" id="IPR025668">
    <property type="entry name" value="Tnp_DDE_dom"/>
</dbReference>
<dbReference type="RefSeq" id="WP_139176490.1">
    <property type="nucleotide sequence ID" value="NZ_FOHU01000030.1"/>
</dbReference>
<dbReference type="OrthoDB" id="9789070at2"/>
<keyword evidence="3" id="KW-1185">Reference proteome</keyword>
<dbReference type="EMBL" id="FOHU01000030">
    <property type="protein sequence ID" value="SET77222.1"/>
    <property type="molecule type" value="Genomic_DNA"/>
</dbReference>
<accession>A0A1I0H0Y4</accession>
<organism evidence="2 3">
    <name type="scientific">Natronincola peptidivorans</name>
    <dbReference type="NCBI Taxonomy" id="426128"/>
    <lineage>
        <taxon>Bacteria</taxon>
        <taxon>Bacillati</taxon>
        <taxon>Bacillota</taxon>
        <taxon>Clostridia</taxon>
        <taxon>Peptostreptococcales</taxon>
        <taxon>Natronincolaceae</taxon>
        <taxon>Natronincola</taxon>
    </lineage>
</organism>
<evidence type="ECO:0000313" key="2">
    <source>
        <dbReference type="EMBL" id="SET77222.1"/>
    </source>
</evidence>
<evidence type="ECO:0000259" key="1">
    <source>
        <dbReference type="Pfam" id="PF13751"/>
    </source>
</evidence>
<dbReference type="AlphaFoldDB" id="A0A1I0H0Y4"/>
<dbReference type="Proteomes" id="UP000199568">
    <property type="component" value="Unassembled WGS sequence"/>
</dbReference>
<gene>
    <name evidence="2" type="ORF">SAMN05660297_03455</name>
</gene>
<protein>
    <submittedName>
        <fullName evidence="2">Transposase DDE domain-containing protein</fullName>
    </submittedName>
</protein>
<feature type="non-terminal residue" evidence="2">
    <location>
        <position position="1"/>
    </location>
</feature>
<reference evidence="2 3" key="1">
    <citation type="submission" date="2016-10" db="EMBL/GenBank/DDBJ databases">
        <authorList>
            <person name="de Groot N.N."/>
        </authorList>
    </citation>
    <scope>NUCLEOTIDE SEQUENCE [LARGE SCALE GENOMIC DNA]</scope>
    <source>
        <strain evidence="2 3">DSM 18979</strain>
    </source>
</reference>
<feature type="domain" description="Transposase DDE" evidence="1">
    <location>
        <begin position="3"/>
        <end position="52"/>
    </location>
</feature>
<dbReference type="Pfam" id="PF13751">
    <property type="entry name" value="DDE_Tnp_1_6"/>
    <property type="match status" value="1"/>
</dbReference>
<sequence>ENQALYKQRQMIVEHPFGTIKRGLGMTYFLTKGMQSVKAEISFAFLAYNIKRAINILGVKEIIRRLTGKTASSSLQFYRFPMLIENIS</sequence>